<reference evidence="1" key="1">
    <citation type="submission" date="2023-04" db="EMBL/GenBank/DDBJ databases">
        <title>Ambrosiozyma monospora NBRC 10751.</title>
        <authorList>
            <person name="Ichikawa N."/>
            <person name="Sato H."/>
            <person name="Tonouchi N."/>
        </authorList>
    </citation>
    <scope>NUCLEOTIDE SEQUENCE</scope>
    <source>
        <strain evidence="1">NBRC 10751</strain>
    </source>
</reference>
<name>A0ACB5T263_AMBMO</name>
<evidence type="ECO:0000313" key="2">
    <source>
        <dbReference type="Proteomes" id="UP001165064"/>
    </source>
</evidence>
<accession>A0ACB5T263</accession>
<gene>
    <name evidence="1" type="ORF">Amon02_000348000</name>
</gene>
<comment type="caution">
    <text evidence="1">The sequence shown here is derived from an EMBL/GenBank/DDBJ whole genome shotgun (WGS) entry which is preliminary data.</text>
</comment>
<keyword evidence="2" id="KW-1185">Reference proteome</keyword>
<proteinExistence type="predicted"/>
<protein>
    <submittedName>
        <fullName evidence="1">Unnamed protein product</fullName>
    </submittedName>
</protein>
<organism evidence="1 2">
    <name type="scientific">Ambrosiozyma monospora</name>
    <name type="common">Yeast</name>
    <name type="synonym">Endomycopsis monosporus</name>
    <dbReference type="NCBI Taxonomy" id="43982"/>
    <lineage>
        <taxon>Eukaryota</taxon>
        <taxon>Fungi</taxon>
        <taxon>Dikarya</taxon>
        <taxon>Ascomycota</taxon>
        <taxon>Saccharomycotina</taxon>
        <taxon>Pichiomycetes</taxon>
        <taxon>Pichiales</taxon>
        <taxon>Pichiaceae</taxon>
        <taxon>Ambrosiozyma</taxon>
    </lineage>
</organism>
<dbReference type="Proteomes" id="UP001165064">
    <property type="component" value="Unassembled WGS sequence"/>
</dbReference>
<dbReference type="EMBL" id="BSXS01002222">
    <property type="protein sequence ID" value="GME78515.1"/>
    <property type="molecule type" value="Genomic_DNA"/>
</dbReference>
<sequence>MLFLNWRNTFSTKSSNAYHTVNLLLSEKPAPWNLDKFECVPENKSSHKLYALELLSKELAQFMLNVLNYRAGLEFPESDSEKDSYLERPSVLARKITGFEDDPGEPTILREYLDAMLIPISKNYFEALEKIKISEKRIGAFDDETHPDKFKTAFELLLFHNFLQKMKDKDGKEKMKLDLYCCMEKQKVINWIIILEEARKLTPEQAELYDFPKESENDNRDEHDGDDDNKNIDNNHNKKRQSSPAPVEQRKRHHPEHNVAPRIGKWITRAPSGAKAKKLLWGPVCDSCDIRHPPKNHPIDARRNPPKPLSDFIKYERIREIFYLRAPAKLNLMLYQYLYYQETNLELKEKYISEFRESYMESKNTD</sequence>
<evidence type="ECO:0000313" key="1">
    <source>
        <dbReference type="EMBL" id="GME78515.1"/>
    </source>
</evidence>